<dbReference type="AlphaFoldDB" id="K6V148"/>
<reference evidence="1 2" key="1">
    <citation type="journal article" date="2012" name="Nat. Genet.">
        <title>Plasmodium cynomolgi genome sequences provide insight into Plasmodium vivax and the monkey malaria clade.</title>
        <authorList>
            <person name="Tachibana S."/>
            <person name="Sullivan S.A."/>
            <person name="Kawai S."/>
            <person name="Nakamura S."/>
            <person name="Kim H.R."/>
            <person name="Goto N."/>
            <person name="Arisue N."/>
            <person name="Palacpac N.M.Q."/>
            <person name="Honma H."/>
            <person name="Yagi M."/>
            <person name="Tougan T."/>
            <person name="Katakai Y."/>
            <person name="Kaneko O."/>
            <person name="Mita T."/>
            <person name="Kita K."/>
            <person name="Yasutomi Y."/>
            <person name="Sutton P.L."/>
            <person name="Shakhbatyan R."/>
            <person name="Horii T."/>
            <person name="Yasunaga T."/>
            <person name="Barnwell J.W."/>
            <person name="Escalante A.A."/>
            <person name="Carlton J.M."/>
            <person name="Tanabe K."/>
        </authorList>
    </citation>
    <scope>NUCLEOTIDE SEQUENCE [LARGE SCALE GENOMIC DNA]</scope>
    <source>
        <strain evidence="1 2">B</strain>
    </source>
</reference>
<dbReference type="PhylomeDB" id="K6V148"/>
<keyword evidence="2" id="KW-1185">Reference proteome</keyword>
<evidence type="ECO:0000313" key="1">
    <source>
        <dbReference type="EMBL" id="GAB70069.1"/>
    </source>
</evidence>
<gene>
    <name evidence="1" type="ORF">PCYB_008180</name>
</gene>
<dbReference type="VEuPathDB" id="PlasmoDB:PCYB_008180"/>
<protein>
    <recommendedName>
        <fullName evidence="3">CYIR protein</fullName>
    </recommendedName>
</protein>
<accession>K6V148</accession>
<dbReference type="Proteomes" id="UP000006319">
    <property type="component" value="Unassembled WGS sequence"/>
</dbReference>
<dbReference type="KEGG" id="pcy:PCYB_008180"/>
<proteinExistence type="predicted"/>
<dbReference type="RefSeq" id="XP_004228287.1">
    <property type="nucleotide sequence ID" value="XM_004228239.1"/>
</dbReference>
<evidence type="ECO:0008006" key="3">
    <source>
        <dbReference type="Google" id="ProtNLM"/>
    </source>
</evidence>
<evidence type="ECO:0000313" key="2">
    <source>
        <dbReference type="Proteomes" id="UP000006319"/>
    </source>
</evidence>
<name>K6V148_PLACD</name>
<organism evidence="1 2">
    <name type="scientific">Plasmodium cynomolgi (strain B)</name>
    <dbReference type="NCBI Taxonomy" id="1120755"/>
    <lineage>
        <taxon>Eukaryota</taxon>
        <taxon>Sar</taxon>
        <taxon>Alveolata</taxon>
        <taxon>Apicomplexa</taxon>
        <taxon>Aconoidasida</taxon>
        <taxon>Haemosporida</taxon>
        <taxon>Plasmodiidae</taxon>
        <taxon>Plasmodium</taxon>
        <taxon>Plasmodium (Plasmodium)</taxon>
    </lineage>
</organism>
<dbReference type="EMBL" id="DF158702">
    <property type="protein sequence ID" value="GAB70069.1"/>
    <property type="molecule type" value="Genomic_DNA"/>
</dbReference>
<dbReference type="GeneID" id="14696611"/>
<sequence>MLNGVFDENQGVVKSYCTQYMTSHLMNYKDEDSSFMDGCTNASSYITTINLDPNINKYPFCEYTNYWFYGKLKSTDKITNYKTLLEKFFGELVNFDDCINNTESIDDPKYNYINKLDEMYDNFYIFKKEPSPEDDNPCDKGKKCVQDYKRLVSTCMENGMNSFCNELENFRVSFNDHLKSKNKCENIKELPSFQGSPLAPAISIPFSVGKLFVQN</sequence>
<dbReference type="OMA" id="SNIETIC"/>